<keyword evidence="8" id="KW-0175">Coiled coil</keyword>
<dbReference type="Gene3D" id="1.20.1600.10">
    <property type="entry name" value="Outer membrane efflux proteins (OEP)"/>
    <property type="match status" value="1"/>
</dbReference>
<keyword evidence="9" id="KW-0732">Signal</keyword>
<dbReference type="Proteomes" id="UP001356308">
    <property type="component" value="Unassembled WGS sequence"/>
</dbReference>
<keyword evidence="4" id="KW-1134">Transmembrane beta strand</keyword>
<evidence type="ECO:0000256" key="5">
    <source>
        <dbReference type="ARBA" id="ARBA00022692"/>
    </source>
</evidence>
<sequence>MSTYKYTLSVVFLLVFASFQQAIAQDRLLSIEEAKSMALSNNKKIKKADKTIEASKAKKASVYASNKPFVEASAMGVHVGDPLNTLLPEFFANASLGVTQVIYAGGKINTAKKMSATAVDLYTSQKELTDSEVLLEVETTYWQLINVKSKVELANTYIALLTELLKDLTNSYNAGIIYKNDVLRVQVQLNQAELDLTKANDGLKLLKLKMAQLTGMSNIDFFVKDTIGNDVVLLEEVSPSMAIVNRPEVKMLKSAIEIEELQSKVLEADRKPTIGLNVSGVYANGKQVNFTDGSDDLTSYYGLLNVNIPIFDWGSRKQKVKEQDFKIEAQKLELEETEELVALQIQNAYLELQQSIQKVDISTESLQQADENLRLNQDRFDAGTVTGKDVLEAQVLWQKAHSDVSDAKANHRISKANYKKVIGDFK</sequence>
<dbReference type="Pfam" id="PF02321">
    <property type="entry name" value="OEP"/>
    <property type="match status" value="2"/>
</dbReference>
<comment type="caution">
    <text evidence="10">The sequence shown here is derived from an EMBL/GenBank/DDBJ whole genome shotgun (WGS) entry which is preliminary data.</text>
</comment>
<feature type="signal peptide" evidence="9">
    <location>
        <begin position="1"/>
        <end position="24"/>
    </location>
</feature>
<evidence type="ECO:0000313" key="10">
    <source>
        <dbReference type="EMBL" id="MEE1977307.1"/>
    </source>
</evidence>
<protein>
    <submittedName>
        <fullName evidence="10">TolC family protein</fullName>
    </submittedName>
</protein>
<evidence type="ECO:0000256" key="2">
    <source>
        <dbReference type="ARBA" id="ARBA00007613"/>
    </source>
</evidence>
<proteinExistence type="inferred from homology"/>
<keyword evidence="7" id="KW-0998">Cell outer membrane</keyword>
<keyword evidence="11" id="KW-1185">Reference proteome</keyword>
<comment type="subcellular location">
    <subcellularLocation>
        <location evidence="1">Cell outer membrane</location>
    </subcellularLocation>
</comment>
<evidence type="ECO:0000256" key="1">
    <source>
        <dbReference type="ARBA" id="ARBA00004442"/>
    </source>
</evidence>
<keyword evidence="6" id="KW-0472">Membrane</keyword>
<dbReference type="InterPro" id="IPR003423">
    <property type="entry name" value="OMP_efflux"/>
</dbReference>
<evidence type="ECO:0000256" key="3">
    <source>
        <dbReference type="ARBA" id="ARBA00022448"/>
    </source>
</evidence>
<evidence type="ECO:0000313" key="11">
    <source>
        <dbReference type="Proteomes" id="UP001356308"/>
    </source>
</evidence>
<dbReference type="RefSeq" id="WP_272652001.1">
    <property type="nucleotide sequence ID" value="NZ_JAZDDG010000007.1"/>
</dbReference>
<dbReference type="PANTHER" id="PTHR30026:SF20">
    <property type="entry name" value="OUTER MEMBRANE PROTEIN TOLC"/>
    <property type="match status" value="1"/>
</dbReference>
<name>A0ABU7IWE8_9FLAO</name>
<dbReference type="EMBL" id="JAZDDG010000007">
    <property type="protein sequence ID" value="MEE1977307.1"/>
    <property type="molecule type" value="Genomic_DNA"/>
</dbReference>
<dbReference type="InterPro" id="IPR051906">
    <property type="entry name" value="TolC-like"/>
</dbReference>
<organism evidence="10 11">
    <name type="scientific">Maribacter cobaltidurans</name>
    <dbReference type="NCBI Taxonomy" id="1178778"/>
    <lineage>
        <taxon>Bacteria</taxon>
        <taxon>Pseudomonadati</taxon>
        <taxon>Bacteroidota</taxon>
        <taxon>Flavobacteriia</taxon>
        <taxon>Flavobacteriales</taxon>
        <taxon>Flavobacteriaceae</taxon>
        <taxon>Maribacter</taxon>
    </lineage>
</organism>
<feature type="chain" id="PRO_5047102661" evidence="9">
    <location>
        <begin position="25"/>
        <end position="426"/>
    </location>
</feature>
<evidence type="ECO:0000256" key="6">
    <source>
        <dbReference type="ARBA" id="ARBA00023136"/>
    </source>
</evidence>
<comment type="similarity">
    <text evidence="2">Belongs to the outer membrane factor (OMF) (TC 1.B.17) family.</text>
</comment>
<dbReference type="SUPFAM" id="SSF56954">
    <property type="entry name" value="Outer membrane efflux proteins (OEP)"/>
    <property type="match status" value="1"/>
</dbReference>
<keyword evidence="3" id="KW-0813">Transport</keyword>
<reference evidence="10 11" key="1">
    <citation type="submission" date="2024-01" db="EMBL/GenBank/DDBJ databases">
        <title>Maribacter spp. originated from different algae showed divergent polysaccharides utilization ability.</title>
        <authorList>
            <person name="Wang H."/>
            <person name="Wu Y."/>
        </authorList>
    </citation>
    <scope>NUCLEOTIDE SEQUENCE [LARGE SCALE GENOMIC DNA]</scope>
    <source>
        <strain evidence="10 11">PR1</strain>
    </source>
</reference>
<evidence type="ECO:0000256" key="9">
    <source>
        <dbReference type="SAM" id="SignalP"/>
    </source>
</evidence>
<feature type="coiled-coil region" evidence="8">
    <location>
        <begin position="320"/>
        <end position="347"/>
    </location>
</feature>
<accession>A0ABU7IWE8</accession>
<evidence type="ECO:0000256" key="8">
    <source>
        <dbReference type="SAM" id="Coils"/>
    </source>
</evidence>
<gene>
    <name evidence="10" type="ORF">V1I91_14565</name>
</gene>
<dbReference type="PANTHER" id="PTHR30026">
    <property type="entry name" value="OUTER MEMBRANE PROTEIN TOLC"/>
    <property type="match status" value="1"/>
</dbReference>
<evidence type="ECO:0000256" key="7">
    <source>
        <dbReference type="ARBA" id="ARBA00023237"/>
    </source>
</evidence>
<evidence type="ECO:0000256" key="4">
    <source>
        <dbReference type="ARBA" id="ARBA00022452"/>
    </source>
</evidence>
<keyword evidence="5" id="KW-0812">Transmembrane</keyword>